<feature type="region of interest" description="Disordered" evidence="1">
    <location>
        <begin position="26"/>
        <end position="50"/>
    </location>
</feature>
<accession>A0A0F4GE17</accession>
<organism evidence="2 3">
    <name type="scientific">Zymoseptoria brevis</name>
    <dbReference type="NCBI Taxonomy" id="1047168"/>
    <lineage>
        <taxon>Eukaryota</taxon>
        <taxon>Fungi</taxon>
        <taxon>Dikarya</taxon>
        <taxon>Ascomycota</taxon>
        <taxon>Pezizomycotina</taxon>
        <taxon>Dothideomycetes</taxon>
        <taxon>Dothideomycetidae</taxon>
        <taxon>Mycosphaerellales</taxon>
        <taxon>Mycosphaerellaceae</taxon>
        <taxon>Zymoseptoria</taxon>
    </lineage>
</organism>
<dbReference type="AlphaFoldDB" id="A0A0F4GE17"/>
<dbReference type="EMBL" id="LAFY01004088">
    <property type="protein sequence ID" value="KJX95217.1"/>
    <property type="molecule type" value="Genomic_DNA"/>
</dbReference>
<feature type="region of interest" description="Disordered" evidence="1">
    <location>
        <begin position="368"/>
        <end position="404"/>
    </location>
</feature>
<feature type="region of interest" description="Disordered" evidence="1">
    <location>
        <begin position="87"/>
        <end position="120"/>
    </location>
</feature>
<evidence type="ECO:0000256" key="1">
    <source>
        <dbReference type="SAM" id="MobiDB-lite"/>
    </source>
</evidence>
<reference evidence="2 3" key="1">
    <citation type="submission" date="2015-03" db="EMBL/GenBank/DDBJ databases">
        <title>RNA-seq based gene annotation and comparative genomics of four Zymoseptoria species reveal species-specific pathogenicity related genes and transposable element activity.</title>
        <authorList>
            <person name="Grandaubert J."/>
            <person name="Bhattacharyya A."/>
            <person name="Stukenbrock E.H."/>
        </authorList>
    </citation>
    <scope>NUCLEOTIDE SEQUENCE [LARGE SCALE GENOMIC DNA]</scope>
    <source>
        <strain evidence="2 3">Zb18110</strain>
    </source>
</reference>
<evidence type="ECO:0000313" key="3">
    <source>
        <dbReference type="Proteomes" id="UP000033647"/>
    </source>
</evidence>
<feature type="region of interest" description="Disordered" evidence="1">
    <location>
        <begin position="271"/>
        <end position="301"/>
    </location>
</feature>
<feature type="compositionally biased region" description="Basic and acidic residues" evidence="1">
    <location>
        <begin position="387"/>
        <end position="404"/>
    </location>
</feature>
<feature type="compositionally biased region" description="Low complexity" evidence="1">
    <location>
        <begin position="288"/>
        <end position="297"/>
    </location>
</feature>
<gene>
    <name evidence="2" type="ORF">TI39_contig4128g00025</name>
</gene>
<dbReference type="Proteomes" id="UP000033647">
    <property type="component" value="Unassembled WGS sequence"/>
</dbReference>
<name>A0A0F4GE17_9PEZI</name>
<feature type="compositionally biased region" description="Polar residues" evidence="1">
    <location>
        <begin position="271"/>
        <end position="280"/>
    </location>
</feature>
<comment type="caution">
    <text evidence="2">The sequence shown here is derived from an EMBL/GenBank/DDBJ whole genome shotgun (WGS) entry which is preliminary data.</text>
</comment>
<keyword evidence="3" id="KW-1185">Reference proteome</keyword>
<sequence length="419" mass="47786">MATYASSSHISNDGFTISGPYNLPGRQLTLGDGPKYDDNRVTGNAPSVPLIEEAQSTPKCKALFNWETWEQDLDLDQSNSENEACISATAENTKDESSISTKKRKTREDHHSSSEKRRKVRNTISEVKKRWDLVDIEFDELMLMWFSGDETPRWQDNISLWENLRKLSDKVPSLEIAKTFLARTVDKRLDGRRTAISKGRPSEGLAAKDVQHVLRNLEVKHRGDHTVTYRLKPDSKEYHAVMNHYCPESTDETQQPPVTSLSNPLCETVASSSSSQTIRNSPVIDLTPASASADPSATVDEKRLERMEQRNQTIEDKKAEQTRCKQRIQERKSEIRDLLQAISDRENSNRTDQDTMEQLGQEILADEEASKQDSAALDEMSQSLAQRSERVDQERQRVEKEGQKVEELRRRIDNVRGRV</sequence>
<feature type="compositionally biased region" description="Basic and acidic residues" evidence="1">
    <location>
        <begin position="106"/>
        <end position="115"/>
    </location>
</feature>
<protein>
    <submittedName>
        <fullName evidence="2">Uncharacterized protein</fullName>
    </submittedName>
</protein>
<proteinExistence type="predicted"/>
<evidence type="ECO:0000313" key="2">
    <source>
        <dbReference type="EMBL" id="KJX95217.1"/>
    </source>
</evidence>